<feature type="binding site" evidence="5">
    <location>
        <position position="65"/>
    </location>
    <ligand>
        <name>NAD(+)</name>
        <dbReference type="ChEBI" id="CHEBI:57540"/>
    </ligand>
</feature>
<feature type="binding site" evidence="5">
    <location>
        <position position="158"/>
    </location>
    <ligand>
        <name>NAD(+)</name>
        <dbReference type="ChEBI" id="CHEBI:57540"/>
    </ligand>
</feature>
<dbReference type="PANTHER" id="PTHR48075:SF5">
    <property type="entry name" value="3-HYDROXYBUTYRYL-COA DEHYDROGENASE"/>
    <property type="match status" value="1"/>
</dbReference>
<dbReference type="GO" id="GO:0070403">
    <property type="term" value="F:NAD+ binding"/>
    <property type="evidence" value="ECO:0007669"/>
    <property type="project" value="InterPro"/>
</dbReference>
<dbReference type="GO" id="GO:0006631">
    <property type="term" value="P:fatty acid metabolic process"/>
    <property type="evidence" value="ECO:0007669"/>
    <property type="project" value="InterPro"/>
</dbReference>
<evidence type="ECO:0000313" key="8">
    <source>
        <dbReference type="EMBL" id="CAI4001007.1"/>
    </source>
</evidence>
<dbReference type="InterPro" id="IPR008927">
    <property type="entry name" value="6-PGluconate_DH-like_C_sf"/>
</dbReference>
<evidence type="ECO:0000256" key="1">
    <source>
        <dbReference type="ARBA" id="ARBA00005005"/>
    </source>
</evidence>
<dbReference type="SUPFAM" id="SSF48179">
    <property type="entry name" value="6-phosphogluconate dehydrogenase C-terminal domain-like"/>
    <property type="match status" value="1"/>
</dbReference>
<evidence type="ECO:0000259" key="7">
    <source>
        <dbReference type="Pfam" id="PF02737"/>
    </source>
</evidence>
<dbReference type="Gene3D" id="1.10.1040.10">
    <property type="entry name" value="N-(1-d-carboxylethyl)-l-norvaline Dehydrogenase, domain 2"/>
    <property type="match status" value="1"/>
</dbReference>
<dbReference type="AlphaFoldDB" id="A0A9P1D1Q1"/>
<dbReference type="Pfam" id="PF02737">
    <property type="entry name" value="3HCDH_N"/>
    <property type="match status" value="1"/>
</dbReference>
<dbReference type="Gene3D" id="3.40.50.720">
    <property type="entry name" value="NAD(P)-binding Rossmann-like Domain"/>
    <property type="match status" value="1"/>
</dbReference>
<organism evidence="8">
    <name type="scientific">Cladocopium goreaui</name>
    <dbReference type="NCBI Taxonomy" id="2562237"/>
    <lineage>
        <taxon>Eukaryota</taxon>
        <taxon>Sar</taxon>
        <taxon>Alveolata</taxon>
        <taxon>Dinophyceae</taxon>
        <taxon>Suessiales</taxon>
        <taxon>Symbiodiniaceae</taxon>
        <taxon>Cladocopium</taxon>
    </lineage>
</organism>
<dbReference type="EMBL" id="CAMXCT030002874">
    <property type="protein sequence ID" value="CAL4788319.1"/>
    <property type="molecule type" value="Genomic_DNA"/>
</dbReference>
<keyword evidence="3" id="KW-0560">Oxidoreductase</keyword>
<evidence type="ECO:0000256" key="5">
    <source>
        <dbReference type="PIRSR" id="PIRSR000105-2"/>
    </source>
</evidence>
<feature type="binding site" evidence="5">
    <location>
        <position position="130"/>
    </location>
    <ligand>
        <name>NAD(+)</name>
        <dbReference type="ChEBI" id="CHEBI:57540"/>
    </ligand>
</feature>
<dbReference type="FunFam" id="3.40.50.720:FF:000009">
    <property type="entry name" value="Fatty oxidation complex, alpha subunit"/>
    <property type="match status" value="1"/>
</dbReference>
<accession>A0A9P1D1Q1</accession>
<proteinExistence type="inferred from homology"/>
<feature type="binding site" evidence="5">
    <location>
        <position position="182"/>
    </location>
    <ligand>
        <name>NAD(+)</name>
        <dbReference type="ChEBI" id="CHEBI:57540"/>
    </ligand>
</feature>
<dbReference type="Proteomes" id="UP001152797">
    <property type="component" value="Unassembled WGS sequence"/>
</dbReference>
<gene>
    <name evidence="8" type="ORF">C1SCF055_LOCUS27084</name>
</gene>
<evidence type="ECO:0000256" key="4">
    <source>
        <dbReference type="PIRSR" id="PIRSR000105-1"/>
    </source>
</evidence>
<feature type="site" description="Important for catalytic activity" evidence="4">
    <location>
        <position position="179"/>
    </location>
</feature>
<dbReference type="InterPro" id="IPR013328">
    <property type="entry name" value="6PGD_dom2"/>
</dbReference>
<dbReference type="EMBL" id="CAMXCT020002874">
    <property type="protein sequence ID" value="CAL1154382.1"/>
    <property type="molecule type" value="Genomic_DNA"/>
</dbReference>
<dbReference type="EMBL" id="CAMXCT010002874">
    <property type="protein sequence ID" value="CAI4001007.1"/>
    <property type="molecule type" value="Genomic_DNA"/>
</dbReference>
<dbReference type="PIRSF" id="PIRSF000105">
    <property type="entry name" value="HCDH"/>
    <property type="match status" value="1"/>
</dbReference>
<name>A0A9P1D1Q1_9DINO</name>
<protein>
    <submittedName>
        <fullName evidence="9">3-hydroxybutyryl-CoA dehydrogenase</fullName>
    </submittedName>
</protein>
<dbReference type="Pfam" id="PF00725">
    <property type="entry name" value="3HCDH"/>
    <property type="match status" value="1"/>
</dbReference>
<dbReference type="InterPro" id="IPR036291">
    <property type="entry name" value="NAD(P)-bd_dom_sf"/>
</dbReference>
<reference evidence="9 10" key="2">
    <citation type="submission" date="2024-05" db="EMBL/GenBank/DDBJ databases">
        <authorList>
            <person name="Chen Y."/>
            <person name="Shah S."/>
            <person name="Dougan E. K."/>
            <person name="Thang M."/>
            <person name="Chan C."/>
        </authorList>
    </citation>
    <scope>NUCLEOTIDE SEQUENCE [LARGE SCALE GENOMIC DNA]</scope>
</reference>
<evidence type="ECO:0000256" key="2">
    <source>
        <dbReference type="ARBA" id="ARBA00009463"/>
    </source>
</evidence>
<feature type="domain" description="3-hydroxyacyl-CoA dehydrogenase NAD binding" evidence="7">
    <location>
        <begin position="36"/>
        <end position="216"/>
    </location>
</feature>
<feature type="binding site" evidence="5">
    <location>
        <begin position="41"/>
        <end position="46"/>
    </location>
    <ligand>
        <name>NAD(+)</name>
        <dbReference type="ChEBI" id="CHEBI:57540"/>
    </ligand>
</feature>
<reference evidence="8" key="1">
    <citation type="submission" date="2022-10" db="EMBL/GenBank/DDBJ databases">
        <authorList>
            <person name="Chen Y."/>
            <person name="Dougan E. K."/>
            <person name="Chan C."/>
            <person name="Rhodes N."/>
            <person name="Thang M."/>
        </authorList>
    </citation>
    <scope>NUCLEOTIDE SEQUENCE</scope>
</reference>
<evidence type="ECO:0000259" key="6">
    <source>
        <dbReference type="Pfam" id="PF00725"/>
    </source>
</evidence>
<feature type="binding site" evidence="5">
    <location>
        <position position="313"/>
    </location>
    <ligand>
        <name>NAD(+)</name>
        <dbReference type="ChEBI" id="CHEBI:57540"/>
    </ligand>
</feature>
<evidence type="ECO:0000313" key="9">
    <source>
        <dbReference type="EMBL" id="CAL4788319.1"/>
    </source>
</evidence>
<feature type="binding site" evidence="5">
    <location>
        <position position="135"/>
    </location>
    <ligand>
        <name>NAD(+)</name>
        <dbReference type="ChEBI" id="CHEBI:57540"/>
    </ligand>
</feature>
<dbReference type="InterPro" id="IPR006108">
    <property type="entry name" value="3HC_DH_C"/>
</dbReference>
<comment type="pathway">
    <text evidence="1">Lipid metabolism; fatty acid beta-oxidation.</text>
</comment>
<dbReference type="PANTHER" id="PTHR48075">
    <property type="entry name" value="3-HYDROXYACYL-COA DEHYDROGENASE FAMILY PROTEIN"/>
    <property type="match status" value="1"/>
</dbReference>
<comment type="caution">
    <text evidence="8">The sequence shown here is derived from an EMBL/GenBank/DDBJ whole genome shotgun (WGS) entry which is preliminary data.</text>
</comment>
<dbReference type="OrthoDB" id="5958943at2759"/>
<keyword evidence="10" id="KW-1185">Reference proteome</keyword>
<dbReference type="GO" id="GO:0016616">
    <property type="term" value="F:oxidoreductase activity, acting on the CH-OH group of donors, NAD or NADP as acceptor"/>
    <property type="evidence" value="ECO:0007669"/>
    <property type="project" value="InterPro"/>
</dbReference>
<sequence length="322" mass="34976">MLKPSLDAMRAFRCGQLPALCLSGTARFSTAPLPKKIAVVGCGQMGTGITIVAAKHAGAEVVGLDAYPASLERSKAFAAEWAGKEAKKGRMTEAEVDDFLRKITFGDLKDEGYLKTIAPQMDFVIEAVSEDLKVKQSCYDALQAAGLPEGSVLATNTSSISITKLAAKVSRPERMIGMHFMNPVPVMPLVEVIRGLRTDDATLELTLQLCRAMKKEHSTSEDRPGFIANRILMPYINEAVFALQDGVGTAEDIDKTLKLGTNVPMGPLTLADFIGLDTCLSIMRVLHRDLGDSKYRPAPLLVNYVEAGWLGKKTKRGFYDYS</sequence>
<dbReference type="InterPro" id="IPR022694">
    <property type="entry name" value="3-OHacyl-CoA_DH"/>
</dbReference>
<evidence type="ECO:0000256" key="3">
    <source>
        <dbReference type="ARBA" id="ARBA00023002"/>
    </source>
</evidence>
<evidence type="ECO:0000313" key="10">
    <source>
        <dbReference type="Proteomes" id="UP001152797"/>
    </source>
</evidence>
<dbReference type="SUPFAM" id="SSF51735">
    <property type="entry name" value="NAD(P)-binding Rossmann-fold domains"/>
    <property type="match status" value="1"/>
</dbReference>
<comment type="similarity">
    <text evidence="2">Belongs to the 3-hydroxyacyl-CoA dehydrogenase family.</text>
</comment>
<keyword evidence="5" id="KW-0520">NAD</keyword>
<feature type="domain" description="3-hydroxyacyl-CoA dehydrogenase C-terminal" evidence="6">
    <location>
        <begin position="225"/>
        <end position="321"/>
    </location>
</feature>
<dbReference type="InterPro" id="IPR006176">
    <property type="entry name" value="3-OHacyl-CoA_DH_NAD-bd"/>
</dbReference>